<dbReference type="Pfam" id="PF00126">
    <property type="entry name" value="HTH_1"/>
    <property type="match status" value="1"/>
</dbReference>
<dbReference type="GO" id="GO:0003677">
    <property type="term" value="F:DNA binding"/>
    <property type="evidence" value="ECO:0007669"/>
    <property type="project" value="UniProtKB-KW"/>
</dbReference>
<dbReference type="InterPro" id="IPR050389">
    <property type="entry name" value="LysR-type_TF"/>
</dbReference>
<dbReference type="GO" id="GO:0003700">
    <property type="term" value="F:DNA-binding transcription factor activity"/>
    <property type="evidence" value="ECO:0007669"/>
    <property type="project" value="InterPro"/>
</dbReference>
<dbReference type="EMBL" id="JPQU01000044">
    <property type="protein sequence ID" value="KFE54481.1"/>
    <property type="molecule type" value="Genomic_DNA"/>
</dbReference>
<evidence type="ECO:0000313" key="7">
    <source>
        <dbReference type="Proteomes" id="UP000028631"/>
    </source>
</evidence>
<dbReference type="SUPFAM" id="SSF46785">
    <property type="entry name" value="Winged helix' DNA-binding domain"/>
    <property type="match status" value="1"/>
</dbReference>
<sequence>MNRNELRKADINLMVVFETLMQERNVTRAAEKLFLGQPTISAALNRLRALFNDPLFIRVGHRMEPTARAQEIIHHLSPALDAMSVALSLTREFDPASSDMTFRIGLSDDVEYSLLPPLLRAIRKEAPGVVIVIKQVNFWNVSELLMSGDITVGVCLTRELPANAKRKLLRSVKPMVVRADHSATPMTLDEYCTRPHVVVSHVANISSFADEWLDAIGRKRHAVLSVPQYSTLPALMAGTDLLCNLPDHLTEAMASTGLLFGEELPFITPNLELSMVWLSVMDTDPAERWLRKRLEEFMGDRSPASHIVEE</sequence>
<evidence type="ECO:0000259" key="5">
    <source>
        <dbReference type="PROSITE" id="PS50931"/>
    </source>
</evidence>
<dbReference type="RefSeq" id="WP_032629530.1">
    <property type="nucleotide sequence ID" value="NZ_JPQU01000044.1"/>
</dbReference>
<comment type="caution">
    <text evidence="6">The sequence shown here is derived from an EMBL/GenBank/DDBJ whole genome shotgun (WGS) entry which is preliminary data.</text>
</comment>
<dbReference type="OrthoDB" id="8557381at2"/>
<reference evidence="6 7" key="1">
    <citation type="submission" date="2014-07" db="EMBL/GenBank/DDBJ databases">
        <title>Draft Genome Sequences of Environmental Pseudomonas syringae strains.</title>
        <authorList>
            <person name="Baltrus D.A."/>
            <person name="Berge O."/>
            <person name="Morris C."/>
        </authorList>
    </citation>
    <scope>NUCLEOTIDE SEQUENCE [LARGE SCALE GENOMIC DNA]</scope>
    <source>
        <strain evidence="6 7">GAW0119</strain>
    </source>
</reference>
<evidence type="ECO:0000256" key="2">
    <source>
        <dbReference type="ARBA" id="ARBA00023015"/>
    </source>
</evidence>
<evidence type="ECO:0000256" key="4">
    <source>
        <dbReference type="ARBA" id="ARBA00023163"/>
    </source>
</evidence>
<name>A0A085VGB8_PSESX</name>
<dbReference type="InterPro" id="IPR000847">
    <property type="entry name" value="LysR_HTH_N"/>
</dbReference>
<dbReference type="InterPro" id="IPR036390">
    <property type="entry name" value="WH_DNA-bd_sf"/>
</dbReference>
<dbReference type="Gene3D" id="1.10.10.10">
    <property type="entry name" value="Winged helix-like DNA-binding domain superfamily/Winged helix DNA-binding domain"/>
    <property type="match status" value="1"/>
</dbReference>
<keyword evidence="7" id="KW-1185">Reference proteome</keyword>
<feature type="domain" description="HTH lysR-type" evidence="5">
    <location>
        <begin position="10"/>
        <end position="66"/>
    </location>
</feature>
<organism evidence="6 7">
    <name type="scientific">Pseudomonas syringae</name>
    <dbReference type="NCBI Taxonomy" id="317"/>
    <lineage>
        <taxon>Bacteria</taxon>
        <taxon>Pseudomonadati</taxon>
        <taxon>Pseudomonadota</taxon>
        <taxon>Gammaproteobacteria</taxon>
        <taxon>Pseudomonadales</taxon>
        <taxon>Pseudomonadaceae</taxon>
        <taxon>Pseudomonas</taxon>
    </lineage>
</organism>
<evidence type="ECO:0000256" key="3">
    <source>
        <dbReference type="ARBA" id="ARBA00023125"/>
    </source>
</evidence>
<dbReference type="InterPro" id="IPR005119">
    <property type="entry name" value="LysR_subst-bd"/>
</dbReference>
<keyword evidence="3" id="KW-0238">DNA-binding</keyword>
<keyword evidence="2" id="KW-0805">Transcription regulation</keyword>
<dbReference type="SUPFAM" id="SSF53850">
    <property type="entry name" value="Periplasmic binding protein-like II"/>
    <property type="match status" value="1"/>
</dbReference>
<dbReference type="AlphaFoldDB" id="A0A085VGB8"/>
<protein>
    <submittedName>
        <fullName evidence="6">LysR family transcriptional regulator</fullName>
    </submittedName>
</protein>
<dbReference type="Gene3D" id="3.40.190.10">
    <property type="entry name" value="Periplasmic binding protein-like II"/>
    <property type="match status" value="2"/>
</dbReference>
<dbReference type="Proteomes" id="UP000028631">
    <property type="component" value="Unassembled WGS sequence"/>
</dbReference>
<dbReference type="PANTHER" id="PTHR30118">
    <property type="entry name" value="HTH-TYPE TRANSCRIPTIONAL REGULATOR LEUO-RELATED"/>
    <property type="match status" value="1"/>
</dbReference>
<gene>
    <name evidence="6" type="ORF">IV01_15830</name>
</gene>
<evidence type="ECO:0000256" key="1">
    <source>
        <dbReference type="ARBA" id="ARBA00009437"/>
    </source>
</evidence>
<proteinExistence type="inferred from homology"/>
<dbReference type="InterPro" id="IPR036388">
    <property type="entry name" value="WH-like_DNA-bd_sf"/>
</dbReference>
<dbReference type="PROSITE" id="PS50931">
    <property type="entry name" value="HTH_LYSR"/>
    <property type="match status" value="1"/>
</dbReference>
<comment type="similarity">
    <text evidence="1">Belongs to the LysR transcriptional regulatory family.</text>
</comment>
<keyword evidence="4" id="KW-0804">Transcription</keyword>
<dbReference type="Pfam" id="PF03466">
    <property type="entry name" value="LysR_substrate"/>
    <property type="match status" value="1"/>
</dbReference>
<dbReference type="PRINTS" id="PR00039">
    <property type="entry name" value="HTHLYSR"/>
</dbReference>
<dbReference type="PANTHER" id="PTHR30118:SF15">
    <property type="entry name" value="TRANSCRIPTIONAL REGULATORY PROTEIN"/>
    <property type="match status" value="1"/>
</dbReference>
<dbReference type="PATRIC" id="fig|317.175.peg.3296"/>
<evidence type="ECO:0000313" key="6">
    <source>
        <dbReference type="EMBL" id="KFE54481.1"/>
    </source>
</evidence>
<accession>A0A085VGB8</accession>